<name>A0A7L6ANP0_9GAMM</name>
<dbReference type="AlphaFoldDB" id="A0A7L6ANP0"/>
<dbReference type="Proteomes" id="UP000510621">
    <property type="component" value="Chromosome"/>
</dbReference>
<evidence type="ECO:0000313" key="2">
    <source>
        <dbReference type="Proteomes" id="UP000510621"/>
    </source>
</evidence>
<dbReference type="KEGG" id="this:HZT40_02435"/>
<organism evidence="1 2">
    <name type="scientific">Candidatus Thiothrix singaporensis</name>
    <dbReference type="NCBI Taxonomy" id="2799669"/>
    <lineage>
        <taxon>Bacteria</taxon>
        <taxon>Pseudomonadati</taxon>
        <taxon>Pseudomonadota</taxon>
        <taxon>Gammaproteobacteria</taxon>
        <taxon>Thiotrichales</taxon>
        <taxon>Thiotrichaceae</taxon>
        <taxon>Thiothrix</taxon>
    </lineage>
</organism>
<sequence>MGQGNACNRKTVAASLNRQGLVAKAARKFKATTNSNHNLAVFDNLLGQN</sequence>
<gene>
    <name evidence="1" type="ORF">HZT40_02435</name>
</gene>
<dbReference type="EMBL" id="CP059265">
    <property type="protein sequence ID" value="QLQ30659.1"/>
    <property type="molecule type" value="Genomic_DNA"/>
</dbReference>
<reference evidence="1" key="1">
    <citation type="submission" date="2020-06" db="EMBL/GenBank/DDBJ databases">
        <title>Analysis procedures for assessing recovery of high quality, complete, closed genomes from Nanopore long read metagenome sequencing.</title>
        <authorList>
            <person name="Bessarab I."/>
            <person name="Arumugam K."/>
            <person name="Haryono M."/>
            <person name="Liu X."/>
            <person name="Roy S."/>
            <person name="Zuniga-Montanez R.E."/>
            <person name="Qiu G."/>
            <person name="Drautz-Moses D.I."/>
            <person name="Law Y.Y."/>
            <person name="Wuertz S."/>
            <person name="Lauro F.M."/>
            <person name="Huson D.H."/>
            <person name="Williams R.B."/>
        </authorList>
    </citation>
    <scope>NUCLEOTIDE SEQUENCE [LARGE SCALE GENOMIC DNA]</scope>
    <source>
        <strain evidence="1">SSD2</strain>
    </source>
</reference>
<protein>
    <recommendedName>
        <fullName evidence="3">Transposase</fullName>
    </recommendedName>
</protein>
<keyword evidence="2" id="KW-1185">Reference proteome</keyword>
<proteinExistence type="predicted"/>
<accession>A0A7L6ANP0</accession>
<evidence type="ECO:0008006" key="3">
    <source>
        <dbReference type="Google" id="ProtNLM"/>
    </source>
</evidence>
<evidence type="ECO:0000313" key="1">
    <source>
        <dbReference type="EMBL" id="QLQ30659.1"/>
    </source>
</evidence>